<reference evidence="1" key="1">
    <citation type="submission" date="2015-04" db="UniProtKB">
        <authorList>
            <consortium name="EnsemblPlants"/>
        </authorList>
    </citation>
    <scope>IDENTIFICATION</scope>
</reference>
<dbReference type="EnsemblPlants" id="OGLUM03G02620.1">
    <property type="protein sequence ID" value="OGLUM03G02620.1"/>
    <property type="gene ID" value="OGLUM03G02620"/>
</dbReference>
<keyword evidence="2" id="KW-1185">Reference proteome</keyword>
<name>A0A0D9Z1Q6_9ORYZ</name>
<accession>A0A0D9Z1Q6</accession>
<dbReference type="HOGENOM" id="CLU_2675094_0_0_1"/>
<protein>
    <submittedName>
        <fullName evidence="1">Uncharacterized protein</fullName>
    </submittedName>
</protein>
<evidence type="ECO:0000313" key="2">
    <source>
        <dbReference type="Proteomes" id="UP000026961"/>
    </source>
</evidence>
<sequence length="75" mass="8790">MLHDQYHLDNSRRWGWERLLYKRLVVRRYNILTWTGSTADQEGPWPTSMAHIALGPLISKLTGAMCYYHEVKLSG</sequence>
<dbReference type="Proteomes" id="UP000026961">
    <property type="component" value="Chromosome 3"/>
</dbReference>
<reference evidence="1" key="2">
    <citation type="submission" date="2018-05" db="EMBL/GenBank/DDBJ databases">
        <title>OgluRS3 (Oryza glumaepatula Reference Sequence Version 3).</title>
        <authorList>
            <person name="Zhang J."/>
            <person name="Kudrna D."/>
            <person name="Lee S."/>
            <person name="Talag J."/>
            <person name="Welchert J."/>
            <person name="Wing R.A."/>
        </authorList>
    </citation>
    <scope>NUCLEOTIDE SEQUENCE [LARGE SCALE GENOMIC DNA]</scope>
</reference>
<organism evidence="1">
    <name type="scientific">Oryza glumipatula</name>
    <dbReference type="NCBI Taxonomy" id="40148"/>
    <lineage>
        <taxon>Eukaryota</taxon>
        <taxon>Viridiplantae</taxon>
        <taxon>Streptophyta</taxon>
        <taxon>Embryophyta</taxon>
        <taxon>Tracheophyta</taxon>
        <taxon>Spermatophyta</taxon>
        <taxon>Magnoliopsida</taxon>
        <taxon>Liliopsida</taxon>
        <taxon>Poales</taxon>
        <taxon>Poaceae</taxon>
        <taxon>BOP clade</taxon>
        <taxon>Oryzoideae</taxon>
        <taxon>Oryzeae</taxon>
        <taxon>Oryzinae</taxon>
        <taxon>Oryza</taxon>
    </lineage>
</organism>
<dbReference type="eggNOG" id="ENOG502R4XW">
    <property type="taxonomic scope" value="Eukaryota"/>
</dbReference>
<proteinExistence type="predicted"/>
<dbReference type="AlphaFoldDB" id="A0A0D9Z1Q6"/>
<evidence type="ECO:0000313" key="1">
    <source>
        <dbReference type="EnsemblPlants" id="OGLUM03G02620.1"/>
    </source>
</evidence>
<dbReference type="Gramene" id="OGLUM03G02620.1">
    <property type="protein sequence ID" value="OGLUM03G02620.1"/>
    <property type="gene ID" value="OGLUM03G02620"/>
</dbReference>